<gene>
    <name evidence="2" type="ORF">MAR_035711</name>
</gene>
<dbReference type="Proteomes" id="UP001164746">
    <property type="component" value="Chromosome 7"/>
</dbReference>
<evidence type="ECO:0000256" key="1">
    <source>
        <dbReference type="SAM" id="SignalP"/>
    </source>
</evidence>
<reference evidence="2" key="1">
    <citation type="submission" date="2022-11" db="EMBL/GenBank/DDBJ databases">
        <title>Centuries of genome instability and evolution in soft-shell clam transmissible cancer (bioRxiv).</title>
        <authorList>
            <person name="Hart S.F.M."/>
            <person name="Yonemitsu M.A."/>
            <person name="Giersch R.M."/>
            <person name="Beal B.F."/>
            <person name="Arriagada G."/>
            <person name="Davis B.W."/>
            <person name="Ostrander E.A."/>
            <person name="Goff S.P."/>
            <person name="Metzger M.J."/>
        </authorList>
    </citation>
    <scope>NUCLEOTIDE SEQUENCE</scope>
    <source>
        <strain evidence="2">MELC-2E11</strain>
        <tissue evidence="2">Siphon/mantle</tissue>
    </source>
</reference>
<proteinExistence type="predicted"/>
<evidence type="ECO:0000313" key="2">
    <source>
        <dbReference type="EMBL" id="WAR10635.1"/>
    </source>
</evidence>
<feature type="signal peptide" evidence="1">
    <location>
        <begin position="1"/>
        <end position="30"/>
    </location>
</feature>
<dbReference type="EMBL" id="CP111018">
    <property type="protein sequence ID" value="WAR10635.1"/>
    <property type="molecule type" value="Genomic_DNA"/>
</dbReference>
<feature type="chain" id="PRO_5047312803" evidence="1">
    <location>
        <begin position="31"/>
        <end position="138"/>
    </location>
</feature>
<name>A0ABY7ELC8_MYAAR</name>
<keyword evidence="3" id="KW-1185">Reference proteome</keyword>
<protein>
    <submittedName>
        <fullName evidence="2">Uncharacterized protein</fullName>
    </submittedName>
</protein>
<organism evidence="2 3">
    <name type="scientific">Mya arenaria</name>
    <name type="common">Soft-shell clam</name>
    <dbReference type="NCBI Taxonomy" id="6604"/>
    <lineage>
        <taxon>Eukaryota</taxon>
        <taxon>Metazoa</taxon>
        <taxon>Spiralia</taxon>
        <taxon>Lophotrochozoa</taxon>
        <taxon>Mollusca</taxon>
        <taxon>Bivalvia</taxon>
        <taxon>Autobranchia</taxon>
        <taxon>Heteroconchia</taxon>
        <taxon>Euheterodonta</taxon>
        <taxon>Imparidentia</taxon>
        <taxon>Neoheterodontei</taxon>
        <taxon>Myida</taxon>
        <taxon>Myoidea</taxon>
        <taxon>Myidae</taxon>
        <taxon>Mya</taxon>
    </lineage>
</organism>
<keyword evidence="1" id="KW-0732">Signal</keyword>
<accession>A0ABY7ELC8</accession>
<evidence type="ECO:0000313" key="3">
    <source>
        <dbReference type="Proteomes" id="UP001164746"/>
    </source>
</evidence>
<sequence>MMKANLRMIIWKGKLIHTLLLWMMFVTVAGWTDESKGSREEHMQNNDVVNTAKEPLRQYSGPTVHNFARHGLCRHRFGKVRFFKALGKYFLNISDDMKITFILDICKRRDHMLTKWVEELFDIDGDGYITHFEKDIYR</sequence>